<evidence type="ECO:0000313" key="2">
    <source>
        <dbReference type="Proteomes" id="UP000003639"/>
    </source>
</evidence>
<gene>
    <name evidence="1" type="ORF">BACCAP_01861</name>
</gene>
<evidence type="ECO:0000313" key="1">
    <source>
        <dbReference type="EMBL" id="EDN00030.1"/>
    </source>
</evidence>
<sequence length="79" mass="9086">MKPTRCISSTHLHSATFYSVELTLTISIDYSFTQRKKADGKYSSIDLIESLARDFLQSHFKTTCRCFGNYIMHQGDKQS</sequence>
<reference evidence="1 2" key="2">
    <citation type="submission" date="2007-06" db="EMBL/GenBank/DDBJ databases">
        <title>Draft genome sequence of Pseudoflavonifractor capillosus ATCC 29799.</title>
        <authorList>
            <person name="Sudarsanam P."/>
            <person name="Ley R."/>
            <person name="Guruge J."/>
            <person name="Turnbaugh P.J."/>
            <person name="Mahowald M."/>
            <person name="Liep D."/>
            <person name="Gordon J."/>
        </authorList>
    </citation>
    <scope>NUCLEOTIDE SEQUENCE [LARGE SCALE GENOMIC DNA]</scope>
    <source>
        <strain evidence="1 2">ATCC 29799</strain>
    </source>
</reference>
<name>A6NUH9_9FIRM</name>
<dbReference type="Proteomes" id="UP000003639">
    <property type="component" value="Unassembled WGS sequence"/>
</dbReference>
<keyword evidence="2" id="KW-1185">Reference proteome</keyword>
<dbReference type="AlphaFoldDB" id="A6NUH9"/>
<comment type="caution">
    <text evidence="1">The sequence shown here is derived from an EMBL/GenBank/DDBJ whole genome shotgun (WGS) entry which is preliminary data.</text>
</comment>
<reference evidence="1 2" key="1">
    <citation type="submission" date="2007-04" db="EMBL/GenBank/DDBJ databases">
        <authorList>
            <person name="Fulton L."/>
            <person name="Clifton S."/>
            <person name="Fulton B."/>
            <person name="Xu J."/>
            <person name="Minx P."/>
            <person name="Pepin K.H."/>
            <person name="Johnson M."/>
            <person name="Thiruvilangam P."/>
            <person name="Bhonagiri V."/>
            <person name="Nash W.E."/>
            <person name="Mardis E.R."/>
            <person name="Wilson R.K."/>
        </authorList>
    </citation>
    <scope>NUCLEOTIDE SEQUENCE [LARGE SCALE GENOMIC DNA]</scope>
    <source>
        <strain evidence="1 2">ATCC 29799</strain>
    </source>
</reference>
<dbReference type="EMBL" id="AAXG02000012">
    <property type="protein sequence ID" value="EDN00030.1"/>
    <property type="molecule type" value="Genomic_DNA"/>
</dbReference>
<protein>
    <submittedName>
        <fullName evidence="1">Uncharacterized protein</fullName>
    </submittedName>
</protein>
<organism evidence="1 2">
    <name type="scientific">Pseudoflavonifractor capillosus ATCC 29799</name>
    <dbReference type="NCBI Taxonomy" id="411467"/>
    <lineage>
        <taxon>Bacteria</taxon>
        <taxon>Bacillati</taxon>
        <taxon>Bacillota</taxon>
        <taxon>Clostridia</taxon>
        <taxon>Eubacteriales</taxon>
        <taxon>Oscillospiraceae</taxon>
        <taxon>Pseudoflavonifractor</taxon>
    </lineage>
</organism>
<accession>A6NUH9</accession>
<proteinExistence type="predicted"/>